<dbReference type="Proteomes" id="UP000593568">
    <property type="component" value="Unassembled WGS sequence"/>
</dbReference>
<feature type="non-terminal residue" evidence="3">
    <location>
        <position position="395"/>
    </location>
</feature>
<feature type="domain" description="Transposase (putative) gypsy type" evidence="2">
    <location>
        <begin position="243"/>
        <end position="288"/>
    </location>
</feature>
<evidence type="ECO:0000259" key="2">
    <source>
        <dbReference type="Pfam" id="PF04195"/>
    </source>
</evidence>
<keyword evidence="1" id="KW-0812">Transmembrane</keyword>
<sequence length="395" mass="45328">MDGGLNPASECLLEKLVLTESQIMEQDALVPEPYDMMKFLFFMVLLITFCSVMRTSMLSQEDQSEIAFWFMWMSLDLWKQKPAGLLGWGSICVFLVRFCWYDGQLFRTNGLELLTKRFFIVVVFSDLISRLRVLRLKQICVSPVDVALAQTVNVDRPVSGTKSKRTRGGSSCRAISSYPSQQRAVGVPIEVNFYACITKMKDMFRALEVRGIKIPNFVYDFSIPMSLHRLSNTSDNNFLLPLHVIEVGLHLPLHHFFCHLLEDYGIAPGQLSWFSWWIAMAYFVYYCRRDEVFTTSPLPRKDVESIISNKCYNFCLNWGKYIERLRKGRILNLEDVLIARIFSLPSPYVESDANPNLLTAISDLRIVGSVGTTCDNEDSSEEFTSLSRGIDEYMD</sequence>
<evidence type="ECO:0000313" key="4">
    <source>
        <dbReference type="Proteomes" id="UP000593568"/>
    </source>
</evidence>
<dbReference type="EMBL" id="JABEZW010000011">
    <property type="protein sequence ID" value="MBA0780822.1"/>
    <property type="molecule type" value="Genomic_DNA"/>
</dbReference>
<gene>
    <name evidence="3" type="ORF">Gotri_004878</name>
</gene>
<accession>A0A7J9F685</accession>
<dbReference type="Pfam" id="PF04195">
    <property type="entry name" value="Transposase_28"/>
    <property type="match status" value="1"/>
</dbReference>
<keyword evidence="4" id="KW-1185">Reference proteome</keyword>
<proteinExistence type="predicted"/>
<evidence type="ECO:0000313" key="3">
    <source>
        <dbReference type="EMBL" id="MBA0780822.1"/>
    </source>
</evidence>
<evidence type="ECO:0000256" key="1">
    <source>
        <dbReference type="SAM" id="Phobius"/>
    </source>
</evidence>
<keyword evidence="1" id="KW-1133">Transmembrane helix</keyword>
<reference evidence="3 4" key="1">
    <citation type="journal article" date="2019" name="Genome Biol. Evol.">
        <title>Insights into the evolution of the New World diploid cottons (Gossypium, subgenus Houzingenia) based on genome sequencing.</title>
        <authorList>
            <person name="Grover C.E."/>
            <person name="Arick M.A. 2nd"/>
            <person name="Thrash A."/>
            <person name="Conover J.L."/>
            <person name="Sanders W.S."/>
            <person name="Peterson D.G."/>
            <person name="Frelichowski J.E."/>
            <person name="Scheffler J.A."/>
            <person name="Scheffler B.E."/>
            <person name="Wendel J.F."/>
        </authorList>
    </citation>
    <scope>NUCLEOTIDE SEQUENCE [LARGE SCALE GENOMIC DNA]</scope>
    <source>
        <strain evidence="3">8</strain>
        <tissue evidence="3">Leaf</tissue>
    </source>
</reference>
<feature type="transmembrane region" description="Helical" evidence="1">
    <location>
        <begin position="36"/>
        <end position="53"/>
    </location>
</feature>
<protein>
    <recommendedName>
        <fullName evidence="2">Transposase (putative) gypsy type domain-containing protein</fullName>
    </recommendedName>
</protein>
<dbReference type="AlphaFoldDB" id="A0A7J9F685"/>
<comment type="caution">
    <text evidence="3">The sequence shown here is derived from an EMBL/GenBank/DDBJ whole genome shotgun (WGS) entry which is preliminary data.</text>
</comment>
<keyword evidence="1" id="KW-0472">Membrane</keyword>
<dbReference type="InterPro" id="IPR007321">
    <property type="entry name" value="Transposase_28"/>
</dbReference>
<organism evidence="3 4">
    <name type="scientific">Gossypium trilobum</name>
    <dbReference type="NCBI Taxonomy" id="34281"/>
    <lineage>
        <taxon>Eukaryota</taxon>
        <taxon>Viridiplantae</taxon>
        <taxon>Streptophyta</taxon>
        <taxon>Embryophyta</taxon>
        <taxon>Tracheophyta</taxon>
        <taxon>Spermatophyta</taxon>
        <taxon>Magnoliopsida</taxon>
        <taxon>eudicotyledons</taxon>
        <taxon>Gunneridae</taxon>
        <taxon>Pentapetalae</taxon>
        <taxon>rosids</taxon>
        <taxon>malvids</taxon>
        <taxon>Malvales</taxon>
        <taxon>Malvaceae</taxon>
        <taxon>Malvoideae</taxon>
        <taxon>Gossypium</taxon>
    </lineage>
</organism>
<name>A0A7J9F685_9ROSI</name>
<feature type="transmembrane region" description="Helical" evidence="1">
    <location>
        <begin position="83"/>
        <end position="101"/>
    </location>
</feature>